<comment type="caution">
    <text evidence="2">The sequence shown here is derived from an EMBL/GenBank/DDBJ whole genome shotgun (WGS) entry which is preliminary data.</text>
</comment>
<evidence type="ECO:0000313" key="2">
    <source>
        <dbReference type="EMBL" id="GAA3514780.1"/>
    </source>
</evidence>
<organism evidence="2 3">
    <name type="scientific">Aquimarina addita</name>
    <dbReference type="NCBI Taxonomy" id="870485"/>
    <lineage>
        <taxon>Bacteria</taxon>
        <taxon>Pseudomonadati</taxon>
        <taxon>Bacteroidota</taxon>
        <taxon>Flavobacteriia</taxon>
        <taxon>Flavobacteriales</taxon>
        <taxon>Flavobacteriaceae</taxon>
        <taxon>Aquimarina</taxon>
    </lineage>
</organism>
<proteinExistence type="predicted"/>
<dbReference type="RefSeq" id="WP_344928970.1">
    <property type="nucleotide sequence ID" value="NZ_BAABCW010000014.1"/>
</dbReference>
<sequence>MINVNNQFQKNNLSIEFFGDTIIKNQITITVSNDVNFKPVIDYLIQLIPKRLKLTSTFEDFSQADNIEKLTLIQETVSGIYERFNSSIDHSETSENKEEEKLNDYNNSDDLLF</sequence>
<evidence type="ECO:0000256" key="1">
    <source>
        <dbReference type="SAM" id="MobiDB-lite"/>
    </source>
</evidence>
<dbReference type="Proteomes" id="UP001500459">
    <property type="component" value="Unassembled WGS sequence"/>
</dbReference>
<dbReference type="EMBL" id="BAABCW010000014">
    <property type="protein sequence ID" value="GAA3514780.1"/>
    <property type="molecule type" value="Genomic_DNA"/>
</dbReference>
<reference evidence="3" key="1">
    <citation type="journal article" date="2019" name="Int. J. Syst. Evol. Microbiol.">
        <title>The Global Catalogue of Microorganisms (GCM) 10K type strain sequencing project: providing services to taxonomists for standard genome sequencing and annotation.</title>
        <authorList>
            <consortium name="The Broad Institute Genomics Platform"/>
            <consortium name="The Broad Institute Genome Sequencing Center for Infectious Disease"/>
            <person name="Wu L."/>
            <person name="Ma J."/>
        </authorList>
    </citation>
    <scope>NUCLEOTIDE SEQUENCE [LARGE SCALE GENOMIC DNA]</scope>
    <source>
        <strain evidence="3">JCM 17106</strain>
    </source>
</reference>
<accession>A0ABP6UPA5</accession>
<name>A0ABP6UPA5_9FLAO</name>
<feature type="region of interest" description="Disordered" evidence="1">
    <location>
        <begin position="89"/>
        <end position="113"/>
    </location>
</feature>
<gene>
    <name evidence="2" type="ORF">GCM10022393_30890</name>
</gene>
<protein>
    <submittedName>
        <fullName evidence="2">Uncharacterized protein</fullName>
    </submittedName>
</protein>
<evidence type="ECO:0000313" key="3">
    <source>
        <dbReference type="Proteomes" id="UP001500459"/>
    </source>
</evidence>
<feature type="compositionally biased region" description="Polar residues" evidence="1">
    <location>
        <begin position="104"/>
        <end position="113"/>
    </location>
</feature>
<feature type="compositionally biased region" description="Basic and acidic residues" evidence="1">
    <location>
        <begin position="89"/>
        <end position="103"/>
    </location>
</feature>
<keyword evidence="3" id="KW-1185">Reference proteome</keyword>